<dbReference type="AlphaFoldDB" id="A0AAD9CU00"/>
<dbReference type="GO" id="GO:0006995">
    <property type="term" value="P:cellular response to nitrogen starvation"/>
    <property type="evidence" value="ECO:0007669"/>
    <property type="project" value="TreeGrafter"/>
</dbReference>
<dbReference type="Proteomes" id="UP001182556">
    <property type="component" value="Unassembled WGS sequence"/>
</dbReference>
<dbReference type="Gene3D" id="3.10.20.90">
    <property type="entry name" value="Phosphatidylinositol 3-kinase Catalytic Subunit, Chain A, domain 1"/>
    <property type="match status" value="1"/>
</dbReference>
<dbReference type="GO" id="GO:0044233">
    <property type="term" value="C:mitochondria-associated endoplasmic reticulum membrane contact site"/>
    <property type="evidence" value="ECO:0007669"/>
    <property type="project" value="TreeGrafter"/>
</dbReference>
<dbReference type="EMBL" id="JAODAN010000010">
    <property type="protein sequence ID" value="KAK1921517.1"/>
    <property type="molecule type" value="Genomic_DNA"/>
</dbReference>
<keyword evidence="6" id="KW-0472">Membrane</keyword>
<reference evidence="10" key="1">
    <citation type="submission" date="2023-02" db="EMBL/GenBank/DDBJ databases">
        <title>Identification and recombinant expression of a fungal hydrolase from Papiliotrema laurentii that hydrolyzes apple cutin and clears colloidal polyester polyurethane.</title>
        <authorList>
            <consortium name="DOE Joint Genome Institute"/>
            <person name="Roman V.A."/>
            <person name="Bojanowski C."/>
            <person name="Crable B.R."/>
            <person name="Wagner D.N."/>
            <person name="Hung C.S."/>
            <person name="Nadeau L.J."/>
            <person name="Schratz L."/>
            <person name="Haridas S."/>
            <person name="Pangilinan J."/>
            <person name="Lipzen A."/>
            <person name="Na H."/>
            <person name="Yan M."/>
            <person name="Ng V."/>
            <person name="Grigoriev I.V."/>
            <person name="Spatafora J.W."/>
            <person name="Barlow D."/>
            <person name="Biffinger J."/>
            <person name="Kelley-Loughnane N."/>
            <person name="Varaljay V.A."/>
            <person name="Crookes-Goodson W.J."/>
        </authorList>
    </citation>
    <scope>NUCLEOTIDE SEQUENCE</scope>
    <source>
        <strain evidence="10">5307AH</strain>
    </source>
</reference>
<dbReference type="Gene3D" id="1.10.246.190">
    <property type="entry name" value="Autophagy protein Apg5, helix rich domain"/>
    <property type="match status" value="1"/>
</dbReference>
<comment type="subunit">
    <text evidence="6">Conjugated with ATG12.</text>
</comment>
<name>A0AAD9CU00_PAPLA</name>
<dbReference type="InterPro" id="IPR042527">
    <property type="entry name" value="Atg5_UblA_dom_sf"/>
</dbReference>
<comment type="similarity">
    <text evidence="2 6">Belongs to the ATG5 family.</text>
</comment>
<dbReference type="GO" id="GO:0019776">
    <property type="term" value="F:Atg8-family ligase activity"/>
    <property type="evidence" value="ECO:0007669"/>
    <property type="project" value="TreeGrafter"/>
</dbReference>
<dbReference type="GO" id="GO:0061908">
    <property type="term" value="C:phagophore"/>
    <property type="evidence" value="ECO:0007669"/>
    <property type="project" value="TreeGrafter"/>
</dbReference>
<sequence>MCVSSWHAVAAADGQLQAPRYTYLPLLIPEIRENLVDLVLDEEALEGVGEKDWWFEEEADQPAFAVQGACKWHWPLDLIELYSIIAHPHDPTNAVVTPRPLRLVLHLKNPPSDKLLVPNSLEACKNHFVNSLKEADFVKWRNTNKVTSLRKVDLDAGWDGIVQDDYDLYMRMATRLLPLPIPSPVPSAVPSRPASTDPGSTGPSKPDSSYAVRALPIKIYLPGNAPVVQEVIPPMTPSGKPQTLLGILNEHLPLLFPSSSSPNGSPYPLAIPLAQGIELPPDAEVAWLASCLCGADGWLRIGIQLRAE</sequence>
<dbReference type="Pfam" id="PF04106">
    <property type="entry name" value="ATG5_UblB"/>
    <property type="match status" value="1"/>
</dbReference>
<comment type="function">
    <text evidence="6">Involved in cytoplasm to vacuole transport (Cvt) and autophagic vesicle formation.</text>
</comment>
<dbReference type="InterPro" id="IPR042526">
    <property type="entry name" value="Atg5_HR"/>
</dbReference>
<evidence type="ECO:0000256" key="4">
    <source>
        <dbReference type="ARBA" id="ARBA00022843"/>
    </source>
</evidence>
<evidence type="ECO:0000256" key="5">
    <source>
        <dbReference type="ARBA" id="ARBA00023006"/>
    </source>
</evidence>
<dbReference type="Pfam" id="PF20637">
    <property type="entry name" value="ATG5_HBR"/>
    <property type="match status" value="1"/>
</dbReference>
<dbReference type="PANTHER" id="PTHR13040:SF2">
    <property type="entry name" value="AUTOPHAGY PROTEIN 5"/>
    <property type="match status" value="1"/>
</dbReference>
<feature type="domain" description="Autophagy protein ATG5 alpha-helical bundle region" evidence="9">
    <location>
        <begin position="122"/>
        <end position="178"/>
    </location>
</feature>
<proteinExistence type="inferred from homology"/>
<dbReference type="InterPro" id="IPR048318">
    <property type="entry name" value="ATG5_UblB"/>
</dbReference>
<dbReference type="GO" id="GO:0034045">
    <property type="term" value="C:phagophore assembly site membrane"/>
    <property type="evidence" value="ECO:0007669"/>
    <property type="project" value="UniProtKB-SubCell"/>
</dbReference>
<comment type="caution">
    <text evidence="10">The sequence shown here is derived from an EMBL/GenBank/DDBJ whole genome shotgun (WGS) entry which is preliminary data.</text>
</comment>
<dbReference type="GO" id="GO:0034274">
    <property type="term" value="C:Atg12-Atg5-Atg16 complex"/>
    <property type="evidence" value="ECO:0007669"/>
    <property type="project" value="TreeGrafter"/>
</dbReference>
<dbReference type="PANTHER" id="PTHR13040">
    <property type="entry name" value="AUTOPHAGY PROTEIN 5"/>
    <property type="match status" value="1"/>
</dbReference>
<feature type="compositionally biased region" description="Polar residues" evidence="7">
    <location>
        <begin position="197"/>
        <end position="207"/>
    </location>
</feature>
<keyword evidence="11" id="KW-1185">Reference proteome</keyword>
<evidence type="ECO:0000256" key="3">
    <source>
        <dbReference type="ARBA" id="ARBA00022499"/>
    </source>
</evidence>
<evidence type="ECO:0000259" key="8">
    <source>
        <dbReference type="Pfam" id="PF04106"/>
    </source>
</evidence>
<evidence type="ECO:0000259" key="9">
    <source>
        <dbReference type="Pfam" id="PF20637"/>
    </source>
</evidence>
<evidence type="ECO:0000256" key="2">
    <source>
        <dbReference type="ARBA" id="ARBA00006910"/>
    </source>
</evidence>
<dbReference type="InterPro" id="IPR048940">
    <property type="entry name" value="ATG5_HBR"/>
</dbReference>
<dbReference type="InterPro" id="IPR007239">
    <property type="entry name" value="Atg5"/>
</dbReference>
<dbReference type="Gene3D" id="3.10.20.620">
    <property type="match status" value="1"/>
</dbReference>
<keyword evidence="4 6" id="KW-0832">Ubl conjugation</keyword>
<evidence type="ECO:0000256" key="1">
    <source>
        <dbReference type="ARBA" id="ARBA00004623"/>
    </source>
</evidence>
<dbReference type="FunFam" id="3.10.20.90:FF:000347">
    <property type="entry name" value="Autophagy protein 5"/>
    <property type="match status" value="1"/>
</dbReference>
<evidence type="ECO:0000313" key="10">
    <source>
        <dbReference type="EMBL" id="KAK1921517.1"/>
    </source>
</evidence>
<evidence type="ECO:0000256" key="7">
    <source>
        <dbReference type="SAM" id="MobiDB-lite"/>
    </source>
</evidence>
<accession>A0AAD9CU00</accession>
<comment type="subcellular location">
    <subcellularLocation>
        <location evidence="1 6">Preautophagosomal structure membrane</location>
        <topology evidence="1 6">Peripheral membrane protein</topology>
    </subcellularLocation>
</comment>
<keyword evidence="5 6" id="KW-0072">Autophagy</keyword>
<dbReference type="GO" id="GO:0034727">
    <property type="term" value="P:piecemeal microautophagy of the nucleus"/>
    <property type="evidence" value="ECO:0007669"/>
    <property type="project" value="TreeGrafter"/>
</dbReference>
<dbReference type="GO" id="GO:0005776">
    <property type="term" value="C:autophagosome"/>
    <property type="evidence" value="ECO:0007669"/>
    <property type="project" value="TreeGrafter"/>
</dbReference>
<gene>
    <name evidence="10" type="ORF">DB88DRAFT_498175</name>
</gene>
<dbReference type="GO" id="GO:0000422">
    <property type="term" value="P:autophagy of mitochondrion"/>
    <property type="evidence" value="ECO:0007669"/>
    <property type="project" value="TreeGrafter"/>
</dbReference>
<evidence type="ECO:0000256" key="6">
    <source>
        <dbReference type="RuleBase" id="RU361202"/>
    </source>
</evidence>
<feature type="domain" description="Autophagy protein ATG5 UblB" evidence="8">
    <location>
        <begin position="215"/>
        <end position="303"/>
    </location>
</feature>
<keyword evidence="3 6" id="KW-1017">Isopeptide bond</keyword>
<keyword evidence="6" id="KW-0813">Transport</keyword>
<evidence type="ECO:0000313" key="11">
    <source>
        <dbReference type="Proteomes" id="UP001182556"/>
    </source>
</evidence>
<organism evidence="10 11">
    <name type="scientific">Papiliotrema laurentii</name>
    <name type="common">Cryptococcus laurentii</name>
    <dbReference type="NCBI Taxonomy" id="5418"/>
    <lineage>
        <taxon>Eukaryota</taxon>
        <taxon>Fungi</taxon>
        <taxon>Dikarya</taxon>
        <taxon>Basidiomycota</taxon>
        <taxon>Agaricomycotina</taxon>
        <taxon>Tremellomycetes</taxon>
        <taxon>Tremellales</taxon>
        <taxon>Rhynchogastremaceae</taxon>
        <taxon>Papiliotrema</taxon>
    </lineage>
</organism>
<feature type="region of interest" description="Disordered" evidence="7">
    <location>
        <begin position="184"/>
        <end position="208"/>
    </location>
</feature>
<protein>
    <recommendedName>
        <fullName evidence="6">Autophagy protein 5</fullName>
    </recommendedName>
</protein>